<dbReference type="OrthoDB" id="40579at2759"/>
<dbReference type="SFLD" id="SFLDS00003">
    <property type="entry name" value="Haloacid_Dehalogenase"/>
    <property type="match status" value="1"/>
</dbReference>
<dbReference type="NCBIfam" id="TIGR01493">
    <property type="entry name" value="HAD-SF-IA-v2"/>
    <property type="match status" value="1"/>
</dbReference>
<dbReference type="NCBIfam" id="TIGR01428">
    <property type="entry name" value="HAD_type_II"/>
    <property type="match status" value="1"/>
</dbReference>
<dbReference type="Pfam" id="PF00702">
    <property type="entry name" value="Hydrolase"/>
    <property type="match status" value="1"/>
</dbReference>
<protein>
    <recommendedName>
        <fullName evidence="5">Haloacid dehalogenase, type II</fullName>
    </recommendedName>
</protein>
<name>A0A423W5K1_CYTCH</name>
<evidence type="ECO:0000313" key="3">
    <source>
        <dbReference type="EMBL" id="ROV98632.1"/>
    </source>
</evidence>
<gene>
    <name evidence="3" type="ORF">VSDG_04247</name>
</gene>
<dbReference type="Proteomes" id="UP000284375">
    <property type="component" value="Unassembled WGS sequence"/>
</dbReference>
<sequence>MPVQALKDVRALTFDVFGTVVNWRESVEAALKASISSKANAGAGMGAGVNPIPDDLRRRAAGLTDQDYAGMAQEWRDSYKHFTRTFQAGGTPWKDIDTHHHESLAALLEKWQLAGLYPGPDSDDEVKELSLVWHRLRPWPDAAAGIRELRQGRGLAAATLSNGNRSLLADLDSHGGLGFSALLSAEDFGAYKPDPRVYLGAAEKLGLRPGEVAMVAAHLNDLDGARRQGLRTIYVEREGEEDWAVDDERYRAARGWVDLWVGLGDDGFLGVARALQGIA</sequence>
<comment type="caution">
    <text evidence="3">The sequence shown here is derived from an EMBL/GenBank/DDBJ whole genome shotgun (WGS) entry which is preliminary data.</text>
</comment>
<dbReference type="GO" id="GO:0016791">
    <property type="term" value="F:phosphatase activity"/>
    <property type="evidence" value="ECO:0007669"/>
    <property type="project" value="UniProtKB-ARBA"/>
</dbReference>
<dbReference type="GO" id="GO:0019120">
    <property type="term" value="F:hydrolase activity, acting on acid halide bonds, in C-halide compounds"/>
    <property type="evidence" value="ECO:0007669"/>
    <property type="project" value="InterPro"/>
</dbReference>
<dbReference type="AlphaFoldDB" id="A0A423W5K1"/>
<proteinExistence type="inferred from homology"/>
<dbReference type="InterPro" id="IPR023198">
    <property type="entry name" value="PGP-like_dom2"/>
</dbReference>
<evidence type="ECO:0000313" key="4">
    <source>
        <dbReference type="Proteomes" id="UP000284375"/>
    </source>
</evidence>
<dbReference type="InterPro" id="IPR006328">
    <property type="entry name" value="2-HAD"/>
</dbReference>
<organism evidence="3 4">
    <name type="scientific">Cytospora chrysosperma</name>
    <name type="common">Cytospora canker fungus</name>
    <name type="synonym">Sphaeria chrysosperma</name>
    <dbReference type="NCBI Taxonomy" id="252740"/>
    <lineage>
        <taxon>Eukaryota</taxon>
        <taxon>Fungi</taxon>
        <taxon>Dikarya</taxon>
        <taxon>Ascomycota</taxon>
        <taxon>Pezizomycotina</taxon>
        <taxon>Sordariomycetes</taxon>
        <taxon>Sordariomycetidae</taxon>
        <taxon>Diaporthales</taxon>
        <taxon>Cytosporaceae</taxon>
        <taxon>Cytospora</taxon>
    </lineage>
</organism>
<keyword evidence="2" id="KW-0378">Hydrolase</keyword>
<dbReference type="InterPro" id="IPR036412">
    <property type="entry name" value="HAD-like_sf"/>
</dbReference>
<dbReference type="EMBL" id="LJZO01000013">
    <property type="protein sequence ID" value="ROV98632.1"/>
    <property type="molecule type" value="Genomic_DNA"/>
</dbReference>
<dbReference type="SUPFAM" id="SSF56784">
    <property type="entry name" value="HAD-like"/>
    <property type="match status" value="1"/>
</dbReference>
<dbReference type="STRING" id="252740.A0A423W5K1"/>
<dbReference type="PANTHER" id="PTHR43316:SF3">
    <property type="entry name" value="HALOACID DEHALOGENASE, TYPE II (AFU_ORTHOLOGUE AFUA_2G07750)-RELATED"/>
    <property type="match status" value="1"/>
</dbReference>
<dbReference type="SFLD" id="SFLDG01129">
    <property type="entry name" value="C1.5:_HAD__Beta-PGM__Phosphata"/>
    <property type="match status" value="1"/>
</dbReference>
<reference evidence="3 4" key="1">
    <citation type="submission" date="2015-09" db="EMBL/GenBank/DDBJ databases">
        <title>Host preference determinants of Valsa canker pathogens revealed by comparative genomics.</title>
        <authorList>
            <person name="Yin Z."/>
            <person name="Huang L."/>
        </authorList>
    </citation>
    <scope>NUCLEOTIDE SEQUENCE [LARGE SCALE GENOMIC DNA]</scope>
    <source>
        <strain evidence="3 4">YSFL</strain>
    </source>
</reference>
<dbReference type="Gene3D" id="3.40.50.1000">
    <property type="entry name" value="HAD superfamily/HAD-like"/>
    <property type="match status" value="1"/>
</dbReference>
<dbReference type="Gene3D" id="1.10.150.240">
    <property type="entry name" value="Putative phosphatase, domain 2"/>
    <property type="match status" value="1"/>
</dbReference>
<evidence type="ECO:0000256" key="2">
    <source>
        <dbReference type="ARBA" id="ARBA00022801"/>
    </source>
</evidence>
<comment type="similarity">
    <text evidence="1">Belongs to the HAD-like hydrolase superfamily. S-2-haloalkanoic acid dehalogenase family.</text>
</comment>
<dbReference type="InterPro" id="IPR023214">
    <property type="entry name" value="HAD_sf"/>
</dbReference>
<accession>A0A423W5K1</accession>
<dbReference type="InterPro" id="IPR006439">
    <property type="entry name" value="HAD-SF_hydro_IA"/>
</dbReference>
<keyword evidence="4" id="KW-1185">Reference proteome</keyword>
<evidence type="ECO:0000256" key="1">
    <source>
        <dbReference type="ARBA" id="ARBA00008106"/>
    </source>
</evidence>
<dbReference type="InterPro" id="IPR051540">
    <property type="entry name" value="S-2-haloacid_dehalogenase"/>
</dbReference>
<evidence type="ECO:0008006" key="5">
    <source>
        <dbReference type="Google" id="ProtNLM"/>
    </source>
</evidence>
<dbReference type="PANTHER" id="PTHR43316">
    <property type="entry name" value="HYDROLASE, HALOACID DELAHOGENASE-RELATED"/>
    <property type="match status" value="1"/>
</dbReference>